<reference evidence="2" key="1">
    <citation type="submission" date="2017-03" db="EMBL/GenBank/DDBJ databases">
        <title>Phytopthora megakarya and P. palmivora, two closely related causual agents of cacao black pod achieved similar genome size and gene model numbers by different mechanisms.</title>
        <authorList>
            <person name="Ali S."/>
            <person name="Shao J."/>
            <person name="Larry D.J."/>
            <person name="Kronmiller B."/>
            <person name="Shen D."/>
            <person name="Strem M.D."/>
            <person name="Melnick R.L."/>
            <person name="Guiltinan M.J."/>
            <person name="Tyler B.M."/>
            <person name="Meinhardt L.W."/>
            <person name="Bailey B.A."/>
        </authorList>
    </citation>
    <scope>NUCLEOTIDE SEQUENCE [LARGE SCALE GENOMIC DNA]</scope>
    <source>
        <strain evidence="2">zdho120</strain>
    </source>
</reference>
<proteinExistence type="predicted"/>
<dbReference type="OrthoDB" id="432234at2759"/>
<sequence>MTGERRGQHVLIPRIIFISDNEASEFPFRLRRKQFPVQPEFAMAINKAQGQTVQYLGLILENFERSRFMTLIENVKAEEDGGVYTENIYGFIPYD</sequence>
<evidence type="ECO:0000313" key="2">
    <source>
        <dbReference type="Proteomes" id="UP000198211"/>
    </source>
</evidence>
<dbReference type="STRING" id="4795.A0A225VQU3"/>
<gene>
    <name evidence="1" type="ORF">PHMEG_00020769</name>
</gene>
<dbReference type="GO" id="GO:0004386">
    <property type="term" value="F:helicase activity"/>
    <property type="evidence" value="ECO:0007669"/>
    <property type="project" value="UniProtKB-KW"/>
</dbReference>
<keyword evidence="1" id="KW-0378">Hydrolase</keyword>
<dbReference type="Proteomes" id="UP000198211">
    <property type="component" value="Unassembled WGS sequence"/>
</dbReference>
<comment type="caution">
    <text evidence="1">The sequence shown here is derived from an EMBL/GenBank/DDBJ whole genome shotgun (WGS) entry which is preliminary data.</text>
</comment>
<keyword evidence="2" id="KW-1185">Reference proteome</keyword>
<accession>A0A225VQU3</accession>
<dbReference type="AlphaFoldDB" id="A0A225VQU3"/>
<evidence type="ECO:0000313" key="1">
    <source>
        <dbReference type="EMBL" id="OWZ06910.1"/>
    </source>
</evidence>
<organism evidence="1 2">
    <name type="scientific">Phytophthora megakarya</name>
    <dbReference type="NCBI Taxonomy" id="4795"/>
    <lineage>
        <taxon>Eukaryota</taxon>
        <taxon>Sar</taxon>
        <taxon>Stramenopiles</taxon>
        <taxon>Oomycota</taxon>
        <taxon>Peronosporomycetes</taxon>
        <taxon>Peronosporales</taxon>
        <taxon>Peronosporaceae</taxon>
        <taxon>Phytophthora</taxon>
    </lineage>
</organism>
<keyword evidence="1" id="KW-0547">Nucleotide-binding</keyword>
<keyword evidence="1" id="KW-0067">ATP-binding</keyword>
<name>A0A225VQU3_9STRA</name>
<keyword evidence="1" id="KW-0347">Helicase</keyword>
<protein>
    <submittedName>
        <fullName evidence="1">Helitron helicase</fullName>
    </submittedName>
</protein>
<dbReference type="EMBL" id="NBNE01003766">
    <property type="protein sequence ID" value="OWZ06910.1"/>
    <property type="molecule type" value="Genomic_DNA"/>
</dbReference>